<keyword evidence="2" id="KW-1185">Reference proteome</keyword>
<comment type="caution">
    <text evidence="1">The sequence shown here is derived from an EMBL/GenBank/DDBJ whole genome shotgun (WGS) entry which is preliminary data.</text>
</comment>
<proteinExistence type="predicted"/>
<evidence type="ECO:0000313" key="2">
    <source>
        <dbReference type="Proteomes" id="UP001469749"/>
    </source>
</evidence>
<organism evidence="1 2">
    <name type="scientific">Coprococcus intestinihominis</name>
    <dbReference type="NCBI Taxonomy" id="3133154"/>
    <lineage>
        <taxon>Bacteria</taxon>
        <taxon>Bacillati</taxon>
        <taxon>Bacillota</taxon>
        <taxon>Clostridia</taxon>
        <taxon>Lachnospirales</taxon>
        <taxon>Lachnospiraceae</taxon>
        <taxon>Coprococcus</taxon>
    </lineage>
</organism>
<dbReference type="RefSeq" id="WP_349085557.1">
    <property type="nucleotide sequence ID" value="NZ_JBBMEK010000171.1"/>
</dbReference>
<dbReference type="PANTHER" id="PTHR43881">
    <property type="entry name" value="GAMMA-GLUTAMYLTRANSPEPTIDASE (AFU_ORTHOLOGUE AFUA_4G13580)"/>
    <property type="match status" value="1"/>
</dbReference>
<reference evidence="1 2" key="1">
    <citation type="submission" date="2024-03" db="EMBL/GenBank/DDBJ databases">
        <title>Human intestinal bacterial collection.</title>
        <authorList>
            <person name="Pauvert C."/>
            <person name="Hitch T.C.A."/>
            <person name="Clavel T."/>
        </authorList>
    </citation>
    <scope>NUCLEOTIDE SEQUENCE [LARGE SCALE GENOMIC DNA]</scope>
    <source>
        <strain evidence="1 2">CLA-AA-H190</strain>
    </source>
</reference>
<dbReference type="Gene3D" id="3.60.20.40">
    <property type="match status" value="1"/>
</dbReference>
<dbReference type="InterPro" id="IPR043138">
    <property type="entry name" value="GGT_lsub"/>
</dbReference>
<evidence type="ECO:0000313" key="1">
    <source>
        <dbReference type="EMBL" id="MEQ2365882.1"/>
    </source>
</evidence>
<dbReference type="InterPro" id="IPR043137">
    <property type="entry name" value="GGT_ssub_C"/>
</dbReference>
<dbReference type="PANTHER" id="PTHR43881:SF1">
    <property type="entry name" value="GAMMA-GLUTAMYLTRANSPEPTIDASE (AFU_ORTHOLOGUE AFUA_4G13580)"/>
    <property type="match status" value="1"/>
</dbReference>
<sequence length="538" mass="59435">MNFCYDVLNYKYPSRREVVYGRKGMVCTSQSLAAQAGLDIIKAGGNAVDAALATAACMIVLEPTSNGFGSDAFAQVWMDGKLYGLNASGFSPALLTREALMDKGYEQMPKFGWEPVTVPGAVSGWKKLHDRFGTLSWEKIFEPAIRYAEEGYVVTPVISKMWRQAWDDYEESLSPELFEEWRKVFAPDGHTPRAGEIWSSKAHAETFRELAATDCESLYRGRLADEIDSYSRTTSGYLRKGDLVAYEAEWVQPVSTSYRGYDVWEIPPNGHGIVALMALNIMECMQFAAGHDSEEVVHRQLEAMKLAYSDGQQYIADPRSMKVTTEQMLSKVYAAYRAANIGQRAAKPQYGNPASGGTIYLCTADGAGNMVSFIQSNYCNFGSGIVVPKTGIALQNRGFNFYMDPESANCVGPHKKTYHTIIPGFLTRNGKAIGPFGVMGGFMQPQGHVQVMMNLIDFHMNPQEALDAPRWQWTGDMNIEIEQGFPMDMAGRLKARGHHVTVATDSMDFGRGQLIFRDENGILTGATEPRAGGAVAAW</sequence>
<dbReference type="PRINTS" id="PR01210">
    <property type="entry name" value="GGTRANSPTASE"/>
</dbReference>
<dbReference type="Proteomes" id="UP001469749">
    <property type="component" value="Unassembled WGS sequence"/>
</dbReference>
<dbReference type="Pfam" id="PF01019">
    <property type="entry name" value="G_glu_transpept"/>
    <property type="match status" value="1"/>
</dbReference>
<dbReference type="EMBL" id="JBBMEK010000171">
    <property type="protein sequence ID" value="MEQ2365882.1"/>
    <property type="molecule type" value="Genomic_DNA"/>
</dbReference>
<dbReference type="Gene3D" id="1.10.246.130">
    <property type="match status" value="1"/>
</dbReference>
<gene>
    <name evidence="1" type="ORF">WMO25_12430</name>
</gene>
<dbReference type="InterPro" id="IPR029055">
    <property type="entry name" value="Ntn_hydrolases_N"/>
</dbReference>
<name>A0ABV1B7C4_9FIRM</name>
<accession>A0ABV1B7C4</accession>
<dbReference type="SUPFAM" id="SSF56235">
    <property type="entry name" value="N-terminal nucleophile aminohydrolases (Ntn hydrolases)"/>
    <property type="match status" value="1"/>
</dbReference>
<dbReference type="InterPro" id="IPR052896">
    <property type="entry name" value="GGT-like_enzyme"/>
</dbReference>
<protein>
    <submittedName>
        <fullName evidence="1">Gamma-glutamyltransferase family protein</fullName>
    </submittedName>
</protein>